<dbReference type="InterPro" id="IPR000028">
    <property type="entry name" value="Chloroperoxidase"/>
</dbReference>
<dbReference type="RefSeq" id="XP_043170531.1">
    <property type="nucleotide sequence ID" value="XM_043314596.1"/>
</dbReference>
<sequence length="240" mass="27241">MHLRFFDLMRGLFIPSTANNKTLIDIDANHYYARGNIQDRGPCPALNALANQGYLPRDGKNLTIQQVEQACMTVLHQDKALASAIARPLNQILRPDGTFDLYDMRRHNIIEHDASMTRLDARQGDNYTFQPAMLQAMFDDARGGPLTVQTLGKSYNRRKRERKADGGAPLPWNLWFVNILQTVSFLNTADTSGRLEEDVVKTFYEEERIPTIILDNYNTRTLSGMLISEIAKNFEMLSSG</sequence>
<accession>A0A8J2N1F0</accession>
<evidence type="ECO:0000256" key="3">
    <source>
        <dbReference type="ARBA" id="ARBA00022617"/>
    </source>
</evidence>
<keyword evidence="4" id="KW-0479">Metal-binding</keyword>
<feature type="domain" description="Heme haloperoxidase family profile" evidence="8">
    <location>
        <begin position="27"/>
        <end position="232"/>
    </location>
</feature>
<dbReference type="GeneID" id="67018918"/>
<name>A0A8J2N1F0_9PLEO</name>
<comment type="cofactor">
    <cofactor evidence="1">
        <name>heme b</name>
        <dbReference type="ChEBI" id="CHEBI:60344"/>
    </cofactor>
</comment>
<evidence type="ECO:0000313" key="10">
    <source>
        <dbReference type="Proteomes" id="UP000676310"/>
    </source>
</evidence>
<dbReference type="PROSITE" id="PS51405">
    <property type="entry name" value="HEME_HALOPEROXIDASE"/>
    <property type="match status" value="1"/>
</dbReference>
<dbReference type="Proteomes" id="UP000676310">
    <property type="component" value="Unassembled WGS sequence"/>
</dbReference>
<keyword evidence="3" id="KW-0349">Heme</keyword>
<dbReference type="OrthoDB" id="407298at2759"/>
<evidence type="ECO:0000256" key="2">
    <source>
        <dbReference type="ARBA" id="ARBA00022559"/>
    </source>
</evidence>
<evidence type="ECO:0000259" key="8">
    <source>
        <dbReference type="PROSITE" id="PS51405"/>
    </source>
</evidence>
<dbReference type="PANTHER" id="PTHR33577:SF9">
    <property type="entry name" value="PEROXIDASE STCC"/>
    <property type="match status" value="1"/>
</dbReference>
<protein>
    <recommendedName>
        <fullName evidence="8">Heme haloperoxidase family profile domain-containing protein</fullName>
    </recommendedName>
</protein>
<keyword evidence="2" id="KW-0575">Peroxidase</keyword>
<evidence type="ECO:0000313" key="9">
    <source>
        <dbReference type="EMBL" id="CAG5166733.1"/>
    </source>
</evidence>
<comment type="caution">
    <text evidence="9">The sequence shown here is derived from an EMBL/GenBank/DDBJ whole genome shotgun (WGS) entry which is preliminary data.</text>
</comment>
<dbReference type="Pfam" id="PF01328">
    <property type="entry name" value="Peroxidase_2"/>
    <property type="match status" value="1"/>
</dbReference>
<keyword evidence="5" id="KW-0560">Oxidoreductase</keyword>
<dbReference type="AlphaFoldDB" id="A0A8J2N1F0"/>
<keyword evidence="10" id="KW-1185">Reference proteome</keyword>
<gene>
    <name evidence="9" type="ORF">ALTATR162_LOCUS6970</name>
</gene>
<comment type="similarity">
    <text evidence="7">Belongs to the chloroperoxidase family.</text>
</comment>
<evidence type="ECO:0000256" key="7">
    <source>
        <dbReference type="ARBA" id="ARBA00025795"/>
    </source>
</evidence>
<dbReference type="GO" id="GO:0046872">
    <property type="term" value="F:metal ion binding"/>
    <property type="evidence" value="ECO:0007669"/>
    <property type="project" value="UniProtKB-KW"/>
</dbReference>
<proteinExistence type="inferred from homology"/>
<organism evidence="9 10">
    <name type="scientific">Alternaria atra</name>
    <dbReference type="NCBI Taxonomy" id="119953"/>
    <lineage>
        <taxon>Eukaryota</taxon>
        <taxon>Fungi</taxon>
        <taxon>Dikarya</taxon>
        <taxon>Ascomycota</taxon>
        <taxon>Pezizomycotina</taxon>
        <taxon>Dothideomycetes</taxon>
        <taxon>Pleosporomycetidae</taxon>
        <taxon>Pleosporales</taxon>
        <taxon>Pleosporineae</taxon>
        <taxon>Pleosporaceae</taxon>
        <taxon>Alternaria</taxon>
        <taxon>Alternaria sect. Ulocladioides</taxon>
    </lineage>
</organism>
<dbReference type="GO" id="GO:0004601">
    <property type="term" value="F:peroxidase activity"/>
    <property type="evidence" value="ECO:0007669"/>
    <property type="project" value="UniProtKB-KW"/>
</dbReference>
<dbReference type="PANTHER" id="PTHR33577">
    <property type="entry name" value="STERIGMATOCYSTIN BIOSYNTHESIS PEROXIDASE STCC-RELATED"/>
    <property type="match status" value="1"/>
</dbReference>
<reference evidence="9" key="1">
    <citation type="submission" date="2021-05" db="EMBL/GenBank/DDBJ databases">
        <authorList>
            <person name="Stam R."/>
        </authorList>
    </citation>
    <scope>NUCLEOTIDE SEQUENCE</scope>
    <source>
        <strain evidence="9">CS162</strain>
    </source>
</reference>
<dbReference type="SUPFAM" id="SSF47571">
    <property type="entry name" value="Cloroperoxidase"/>
    <property type="match status" value="1"/>
</dbReference>
<evidence type="ECO:0000256" key="5">
    <source>
        <dbReference type="ARBA" id="ARBA00023002"/>
    </source>
</evidence>
<dbReference type="Gene3D" id="1.10.489.10">
    <property type="entry name" value="Chloroperoxidase-like"/>
    <property type="match status" value="1"/>
</dbReference>
<dbReference type="InterPro" id="IPR036851">
    <property type="entry name" value="Chloroperoxidase-like_sf"/>
</dbReference>
<keyword evidence="6" id="KW-0408">Iron</keyword>
<evidence type="ECO:0000256" key="1">
    <source>
        <dbReference type="ARBA" id="ARBA00001970"/>
    </source>
</evidence>
<evidence type="ECO:0000256" key="4">
    <source>
        <dbReference type="ARBA" id="ARBA00022723"/>
    </source>
</evidence>
<evidence type="ECO:0000256" key="6">
    <source>
        <dbReference type="ARBA" id="ARBA00023004"/>
    </source>
</evidence>
<dbReference type="EMBL" id="CAJRGZ010000019">
    <property type="protein sequence ID" value="CAG5166733.1"/>
    <property type="molecule type" value="Genomic_DNA"/>
</dbReference>